<organism evidence="10 11">
    <name type="scientific">Aliiruegeria haliotis</name>
    <dbReference type="NCBI Taxonomy" id="1280846"/>
    <lineage>
        <taxon>Bacteria</taxon>
        <taxon>Pseudomonadati</taxon>
        <taxon>Pseudomonadota</taxon>
        <taxon>Alphaproteobacteria</taxon>
        <taxon>Rhodobacterales</taxon>
        <taxon>Roseobacteraceae</taxon>
        <taxon>Aliiruegeria</taxon>
    </lineage>
</organism>
<dbReference type="Gene3D" id="3.30.565.10">
    <property type="entry name" value="Histidine kinase-like ATPase, C-terminal domain"/>
    <property type="match status" value="1"/>
</dbReference>
<gene>
    <name evidence="10" type="ORF">CLV78_105181</name>
</gene>
<evidence type="ECO:0000313" key="10">
    <source>
        <dbReference type="EMBL" id="PRY23129.1"/>
    </source>
</evidence>
<keyword evidence="6" id="KW-0418">Kinase</keyword>
<evidence type="ECO:0000256" key="6">
    <source>
        <dbReference type="ARBA" id="ARBA00022777"/>
    </source>
</evidence>
<dbReference type="Proteomes" id="UP000239480">
    <property type="component" value="Unassembled WGS sequence"/>
</dbReference>
<evidence type="ECO:0000256" key="3">
    <source>
        <dbReference type="ARBA" id="ARBA00022553"/>
    </source>
</evidence>
<evidence type="ECO:0000256" key="2">
    <source>
        <dbReference type="ARBA" id="ARBA00012438"/>
    </source>
</evidence>
<evidence type="ECO:0000256" key="1">
    <source>
        <dbReference type="ARBA" id="ARBA00000085"/>
    </source>
</evidence>
<keyword evidence="8" id="KW-0472">Membrane</keyword>
<dbReference type="GO" id="GO:0004673">
    <property type="term" value="F:protein histidine kinase activity"/>
    <property type="evidence" value="ECO:0007669"/>
    <property type="project" value="UniProtKB-EC"/>
</dbReference>
<protein>
    <recommendedName>
        <fullName evidence="2">histidine kinase</fullName>
        <ecNumber evidence="2">2.7.13.3</ecNumber>
    </recommendedName>
</protein>
<dbReference type="InterPro" id="IPR011495">
    <property type="entry name" value="Sig_transdc_His_kin_sub2_dim/P"/>
</dbReference>
<dbReference type="EMBL" id="PVTD01000005">
    <property type="protein sequence ID" value="PRY23129.1"/>
    <property type="molecule type" value="Genomic_DNA"/>
</dbReference>
<keyword evidence="8" id="KW-0812">Transmembrane</keyword>
<evidence type="ECO:0000259" key="9">
    <source>
        <dbReference type="Pfam" id="PF07568"/>
    </source>
</evidence>
<keyword evidence="11" id="KW-1185">Reference proteome</keyword>
<dbReference type="OrthoDB" id="9767435at2"/>
<keyword evidence="7" id="KW-0067">ATP-binding</keyword>
<dbReference type="Pfam" id="PF07568">
    <property type="entry name" value="HisKA_2"/>
    <property type="match status" value="1"/>
</dbReference>
<keyword evidence="3" id="KW-0597">Phosphoprotein</keyword>
<evidence type="ECO:0000256" key="7">
    <source>
        <dbReference type="ARBA" id="ARBA00022840"/>
    </source>
</evidence>
<accession>A0A2T0RPL8</accession>
<keyword evidence="5" id="KW-0547">Nucleotide-binding</keyword>
<proteinExistence type="predicted"/>
<dbReference type="InterPro" id="IPR029151">
    <property type="entry name" value="Sensor-like_sf"/>
</dbReference>
<dbReference type="RefSeq" id="WP_106205437.1">
    <property type="nucleotide sequence ID" value="NZ_PVTD01000005.1"/>
</dbReference>
<dbReference type="SUPFAM" id="SSF103190">
    <property type="entry name" value="Sensory domain-like"/>
    <property type="match status" value="1"/>
</dbReference>
<dbReference type="PANTHER" id="PTHR41523">
    <property type="entry name" value="TWO-COMPONENT SYSTEM SENSOR PROTEIN"/>
    <property type="match status" value="1"/>
</dbReference>
<reference evidence="10 11" key="1">
    <citation type="submission" date="2018-03" db="EMBL/GenBank/DDBJ databases">
        <title>Genomic Encyclopedia of Archaeal and Bacterial Type Strains, Phase II (KMG-II): from individual species to whole genera.</title>
        <authorList>
            <person name="Goeker M."/>
        </authorList>
    </citation>
    <scope>NUCLEOTIDE SEQUENCE [LARGE SCALE GENOMIC DNA]</scope>
    <source>
        <strain evidence="10 11">DSM 29328</strain>
    </source>
</reference>
<evidence type="ECO:0000256" key="4">
    <source>
        <dbReference type="ARBA" id="ARBA00022679"/>
    </source>
</evidence>
<name>A0A2T0RPL8_9RHOB</name>
<feature type="transmembrane region" description="Helical" evidence="8">
    <location>
        <begin position="22"/>
        <end position="43"/>
    </location>
</feature>
<evidence type="ECO:0000256" key="5">
    <source>
        <dbReference type="ARBA" id="ARBA00022741"/>
    </source>
</evidence>
<keyword evidence="8" id="KW-1133">Transmembrane helix</keyword>
<feature type="transmembrane region" description="Helical" evidence="8">
    <location>
        <begin position="287"/>
        <end position="309"/>
    </location>
</feature>
<evidence type="ECO:0000313" key="11">
    <source>
        <dbReference type="Proteomes" id="UP000239480"/>
    </source>
</evidence>
<dbReference type="Gene3D" id="3.30.450.20">
    <property type="entry name" value="PAS domain"/>
    <property type="match status" value="2"/>
</dbReference>
<dbReference type="EC" id="2.7.13.3" evidence="2"/>
<dbReference type="CDD" id="cd12914">
    <property type="entry name" value="PDC1_DGC_like"/>
    <property type="match status" value="1"/>
</dbReference>
<sequence length="586" mass="63265">MSEQRAGPLPAKRLRLPFRGSLSLRLASLLSIALLPLGLIAVWQTTRLERELDEIHSLTTTAITARAASNDRRTIEAAFGAAKGLAAAIPEMRGDPAQCRETFQRFLDRSGGDFAFAGFIDREGHSVCSSADTSLDLSDDPEYRALMSGDRRKILVLPEGPVSGASVILAGQPVRDRDGAVTGFVAVSIPHLRLDPPPDDQIAGRKMDLVTINRSGEILTATGDLGQAEGWLPADRDAAALVYGPDRFIGQNRNGETRAFSVVPIVEETVYAVGSWLPRSAGEGRAWVSPALFPILMWLASLALVFMAVERLVVRHVRRLAAQMQVFGRDRNLPPAGSAESMPSELAAIDDAFGELAARLLRDEADLLDAMHDKDVLLKEVHHRVKNNLQLISSIINMQIRATQSDETLAALQNVNRRVAGMATVHRRLYQAENLGLVQAGDLLRDVVAPLLDLAPPGGARPEVELKLDPVVLYPDQAVPVALLTVEAVTNALKYLQTDANGERWLRVCLDDLGEGTVRISTASSLSERPATGESQEAVDAGGLGSRLIAAFARQLDSSVEIEEGQGVFRLSVTFEALPFSSDDPA</sequence>
<comment type="caution">
    <text evidence="10">The sequence shown here is derived from an EMBL/GenBank/DDBJ whole genome shotgun (WGS) entry which is preliminary data.</text>
</comment>
<comment type="catalytic activity">
    <reaction evidence="1">
        <text>ATP + protein L-histidine = ADP + protein N-phospho-L-histidine.</text>
        <dbReference type="EC" id="2.7.13.3"/>
    </reaction>
</comment>
<dbReference type="InterPro" id="IPR036890">
    <property type="entry name" value="HATPase_C_sf"/>
</dbReference>
<keyword evidence="4" id="KW-0808">Transferase</keyword>
<dbReference type="AlphaFoldDB" id="A0A2T0RPL8"/>
<dbReference type="PANTHER" id="PTHR41523:SF8">
    <property type="entry name" value="ETHYLENE RESPONSE SENSOR PROTEIN"/>
    <property type="match status" value="1"/>
</dbReference>
<feature type="domain" description="Signal transduction histidine kinase subgroup 2 dimerisation and phosphoacceptor" evidence="9">
    <location>
        <begin position="380"/>
        <end position="453"/>
    </location>
</feature>
<dbReference type="GO" id="GO:0005524">
    <property type="term" value="F:ATP binding"/>
    <property type="evidence" value="ECO:0007669"/>
    <property type="project" value="UniProtKB-KW"/>
</dbReference>
<evidence type="ECO:0000256" key="8">
    <source>
        <dbReference type="SAM" id="Phobius"/>
    </source>
</evidence>